<dbReference type="EMBL" id="CP021744">
    <property type="protein sequence ID" value="ARZ66918.1"/>
    <property type="molecule type" value="Genomic_DNA"/>
</dbReference>
<dbReference type="Proteomes" id="UP000195755">
    <property type="component" value="Chromosome"/>
</dbReference>
<protein>
    <submittedName>
        <fullName evidence="1">Uncharacterized protein</fullName>
    </submittedName>
</protein>
<evidence type="ECO:0000313" key="1">
    <source>
        <dbReference type="EMBL" id="ARZ66918.1"/>
    </source>
</evidence>
<dbReference type="OrthoDB" id="3962244at2"/>
<proteinExistence type="predicted"/>
<accession>A0A1Z2KXZ6</accession>
<dbReference type="KEGG" id="salj:SMD11_1257"/>
<reference evidence="1 2" key="1">
    <citation type="submission" date="2017-06" db="EMBL/GenBank/DDBJ databases">
        <title>Streptomyces albireticuli Genome sequencing and assembly.</title>
        <authorList>
            <person name="Wang Y."/>
            <person name="Du B."/>
            <person name="Ding Y."/>
            <person name="Liu H."/>
            <person name="Hou Q."/>
            <person name="Liu K."/>
            <person name="Yao L."/>
            <person name="Wang C."/>
        </authorList>
    </citation>
    <scope>NUCLEOTIDE SEQUENCE [LARGE SCALE GENOMIC DNA]</scope>
    <source>
        <strain evidence="1 2">MDJK11</strain>
    </source>
</reference>
<dbReference type="RefSeq" id="WP_087925451.1">
    <property type="nucleotide sequence ID" value="NZ_CP021744.1"/>
</dbReference>
<organism evidence="1 2">
    <name type="scientific">Streptomyces albireticuli</name>
    <dbReference type="NCBI Taxonomy" id="1940"/>
    <lineage>
        <taxon>Bacteria</taxon>
        <taxon>Bacillati</taxon>
        <taxon>Actinomycetota</taxon>
        <taxon>Actinomycetes</taxon>
        <taxon>Kitasatosporales</taxon>
        <taxon>Streptomycetaceae</taxon>
        <taxon>Streptomyces</taxon>
    </lineage>
</organism>
<dbReference type="AlphaFoldDB" id="A0A1Z2KXZ6"/>
<name>A0A1Z2KXZ6_9ACTN</name>
<gene>
    <name evidence="1" type="ORF">SMD11_1257</name>
</gene>
<sequence length="354" mass="38879">MAEVSYPFTQRNDSGGRETVSLLDWQDMAKLWGGDRVDYQLVNNSYQSGALPFSTRVLNGRTVELKPGAAWVGGFYYKNDAALTVDVEANPTESPRRDTIIVRVDLMKGSANIVLVKGQPSKAPIAPQVQRVPGQRWEMVLHEVLVPAKDGAITVTACAPYDMPARVAVPWNATPSAQHLPSGTFVYDLDSNNNDGQAEIFKGRDGYTITRHLGRPQTYTPQIVNTGKLPSGVLYRGLWRWVAPSTVFFSIDIDNTTGTDIKQSGSGPLGFTLPVNPTPDIGQAFNGYMLNANYESGMPNYVDLKGMSYIGNRTNVVKILYPSEKYIHEGLDHLLIIPRRSSIIFSGTYEAASS</sequence>
<evidence type="ECO:0000313" key="2">
    <source>
        <dbReference type="Proteomes" id="UP000195755"/>
    </source>
</evidence>